<accession>A0A835JQ51</accession>
<evidence type="ECO:0000313" key="2">
    <source>
        <dbReference type="Proteomes" id="UP000657918"/>
    </source>
</evidence>
<protein>
    <submittedName>
        <fullName evidence="1">Uncharacterized protein</fullName>
    </submittedName>
</protein>
<name>A0A835JQ51_9ROSI</name>
<comment type="caution">
    <text evidence="1">The sequence shown here is derived from an EMBL/GenBank/DDBJ whole genome shotgun (WGS) entry which is preliminary data.</text>
</comment>
<reference evidence="1 2" key="1">
    <citation type="submission" date="2020-10" db="EMBL/GenBank/DDBJ databases">
        <title>Plant Genome Project.</title>
        <authorList>
            <person name="Zhang R.-G."/>
        </authorList>
    </citation>
    <scope>NUCLEOTIDE SEQUENCE [LARGE SCALE GENOMIC DNA]</scope>
    <source>
        <strain evidence="1">FAFU-HL-1</strain>
        <tissue evidence="1">Leaf</tissue>
    </source>
</reference>
<dbReference type="Proteomes" id="UP000657918">
    <property type="component" value="Chromosome 11"/>
</dbReference>
<dbReference type="AlphaFoldDB" id="A0A835JQ51"/>
<sequence>MNLEIVWIELAYEPWWKHDQELFLKLSQVEFKEVQEQCSAIARMEAKFEALLALIEERLPPTSQETPLNRPREQIIEGDQVLGNQGNDQEVQAIPIRAEA</sequence>
<proteinExistence type="predicted"/>
<gene>
    <name evidence="1" type="ORF">SADUNF_Sadunf11G0057800</name>
</gene>
<organism evidence="1 2">
    <name type="scientific">Salix dunnii</name>
    <dbReference type="NCBI Taxonomy" id="1413687"/>
    <lineage>
        <taxon>Eukaryota</taxon>
        <taxon>Viridiplantae</taxon>
        <taxon>Streptophyta</taxon>
        <taxon>Embryophyta</taxon>
        <taxon>Tracheophyta</taxon>
        <taxon>Spermatophyta</taxon>
        <taxon>Magnoliopsida</taxon>
        <taxon>eudicotyledons</taxon>
        <taxon>Gunneridae</taxon>
        <taxon>Pentapetalae</taxon>
        <taxon>rosids</taxon>
        <taxon>fabids</taxon>
        <taxon>Malpighiales</taxon>
        <taxon>Salicaceae</taxon>
        <taxon>Saliceae</taxon>
        <taxon>Salix</taxon>
    </lineage>
</organism>
<keyword evidence="2" id="KW-1185">Reference proteome</keyword>
<evidence type="ECO:0000313" key="1">
    <source>
        <dbReference type="EMBL" id="KAF9672588.1"/>
    </source>
</evidence>
<dbReference type="EMBL" id="JADGMS010000011">
    <property type="protein sequence ID" value="KAF9672588.1"/>
    <property type="molecule type" value="Genomic_DNA"/>
</dbReference>